<evidence type="ECO:0000313" key="2">
    <source>
        <dbReference type="Proteomes" id="UP001501072"/>
    </source>
</evidence>
<accession>A0ABN1T056</accession>
<keyword evidence="2" id="KW-1185">Reference proteome</keyword>
<reference evidence="1 2" key="1">
    <citation type="journal article" date="2019" name="Int. J. Syst. Evol. Microbiol.">
        <title>The Global Catalogue of Microorganisms (GCM) 10K type strain sequencing project: providing services to taxonomists for standard genome sequencing and annotation.</title>
        <authorList>
            <consortium name="The Broad Institute Genomics Platform"/>
            <consortium name="The Broad Institute Genome Sequencing Center for Infectious Disease"/>
            <person name="Wu L."/>
            <person name="Ma J."/>
        </authorList>
    </citation>
    <scope>NUCLEOTIDE SEQUENCE [LARGE SCALE GENOMIC DNA]</scope>
    <source>
        <strain evidence="1 2">JCM 11269</strain>
    </source>
</reference>
<protein>
    <submittedName>
        <fullName evidence="1">Uncharacterized protein</fullName>
    </submittedName>
</protein>
<sequence length="79" mass="7804">MVRSWVVRLTQHGVPGAHRVGARPSGPAGSGALVMSVHLSACAGGRIDSAFPEGVPEGLPGGGVPSAGGPVRDVLPVFP</sequence>
<gene>
    <name evidence="1" type="ORF">GCM10009564_27430</name>
</gene>
<proteinExistence type="predicted"/>
<dbReference type="Proteomes" id="UP001501072">
    <property type="component" value="Unassembled WGS sequence"/>
</dbReference>
<evidence type="ECO:0000313" key="1">
    <source>
        <dbReference type="EMBL" id="GAA1010155.1"/>
    </source>
</evidence>
<dbReference type="EMBL" id="BAAAHU010000024">
    <property type="protein sequence ID" value="GAA1010155.1"/>
    <property type="molecule type" value="Genomic_DNA"/>
</dbReference>
<name>A0ABN1T056_9ACTN</name>
<organism evidence="1 2">
    <name type="scientific">Streptomyces thermogriseus</name>
    <dbReference type="NCBI Taxonomy" id="75292"/>
    <lineage>
        <taxon>Bacteria</taxon>
        <taxon>Bacillati</taxon>
        <taxon>Actinomycetota</taxon>
        <taxon>Actinomycetes</taxon>
        <taxon>Kitasatosporales</taxon>
        <taxon>Streptomycetaceae</taxon>
        <taxon>Streptomyces</taxon>
    </lineage>
</organism>
<comment type="caution">
    <text evidence="1">The sequence shown here is derived from an EMBL/GenBank/DDBJ whole genome shotgun (WGS) entry which is preliminary data.</text>
</comment>